<reference evidence="2 3" key="1">
    <citation type="submission" date="2021-06" db="EMBL/GenBank/DDBJ databases">
        <title>Caerostris darwini draft genome.</title>
        <authorList>
            <person name="Kono N."/>
            <person name="Arakawa K."/>
        </authorList>
    </citation>
    <scope>NUCLEOTIDE SEQUENCE [LARGE SCALE GENOMIC DNA]</scope>
</reference>
<dbReference type="AlphaFoldDB" id="A0AAV4TEV3"/>
<feature type="domain" description="BTB" evidence="1">
    <location>
        <begin position="305"/>
        <end position="360"/>
    </location>
</feature>
<name>A0AAV4TEV3_9ARAC</name>
<keyword evidence="3" id="KW-1185">Reference proteome</keyword>
<comment type="caution">
    <text evidence="2">The sequence shown here is derived from an EMBL/GenBank/DDBJ whole genome shotgun (WGS) entry which is preliminary data.</text>
</comment>
<dbReference type="SUPFAM" id="SSF54695">
    <property type="entry name" value="POZ domain"/>
    <property type="match status" value="1"/>
</dbReference>
<evidence type="ECO:0000259" key="1">
    <source>
        <dbReference type="PROSITE" id="PS50097"/>
    </source>
</evidence>
<organism evidence="2 3">
    <name type="scientific">Caerostris darwini</name>
    <dbReference type="NCBI Taxonomy" id="1538125"/>
    <lineage>
        <taxon>Eukaryota</taxon>
        <taxon>Metazoa</taxon>
        <taxon>Ecdysozoa</taxon>
        <taxon>Arthropoda</taxon>
        <taxon>Chelicerata</taxon>
        <taxon>Arachnida</taxon>
        <taxon>Araneae</taxon>
        <taxon>Araneomorphae</taxon>
        <taxon>Entelegynae</taxon>
        <taxon>Araneoidea</taxon>
        <taxon>Araneidae</taxon>
        <taxon>Caerostris</taxon>
    </lineage>
</organism>
<dbReference type="InterPro" id="IPR000210">
    <property type="entry name" value="BTB/POZ_dom"/>
</dbReference>
<gene>
    <name evidence="2" type="primary">spop_82</name>
    <name evidence="2" type="ORF">CDAR_538031</name>
</gene>
<dbReference type="CDD" id="cd18186">
    <property type="entry name" value="BTB_POZ_ZBTB_KLHL-like"/>
    <property type="match status" value="1"/>
</dbReference>
<dbReference type="EMBL" id="BPLQ01009473">
    <property type="protein sequence ID" value="GIY44189.1"/>
    <property type="molecule type" value="Genomic_DNA"/>
</dbReference>
<dbReference type="PANTHER" id="PTHR24413">
    <property type="entry name" value="SPECKLE-TYPE POZ PROTEIN"/>
    <property type="match status" value="1"/>
</dbReference>
<evidence type="ECO:0000313" key="2">
    <source>
        <dbReference type="EMBL" id="GIY44189.1"/>
    </source>
</evidence>
<sequence length="392" mass="44390">MEETKWCLFIRPFFYNSTSKDGFFLGLERTSDSDGPPSIKIDCEYALLTAEGCFARQCNVTEQEVTKNDSVLEIFYGISADEHEYFLPNGNLTVRCKMWKCSGEINNDGYCTVRTHIGVEKKTSIWSIKNFSTLEKGNELTNMIRSTLNNKSIVTLKFSVTGEDEMLHVSCISPDSEVEPISFSIKLYVLDINGEAVTGGKAQFLFGNFVTKFNCPLPLTKRKIIRSKGQYLRYDVLSLLYECNFSTGLVYEENENTNYGRIPPQTENACLPDLKLVENATTKNSSAPFALKRDIKLMLHESAVCDVKLRTGAETFPAHWFILSARSPVFRAMLQSDVKEKAQDCIDIEDVAQTPLNQIYCSNDLDSCLEQVNVQRGWRQVLLQYTKNGVDK</sequence>
<proteinExistence type="predicted"/>
<evidence type="ECO:0000313" key="3">
    <source>
        <dbReference type="Proteomes" id="UP001054837"/>
    </source>
</evidence>
<dbReference type="Pfam" id="PF00651">
    <property type="entry name" value="BTB"/>
    <property type="match status" value="1"/>
</dbReference>
<protein>
    <submittedName>
        <fullName evidence="2">Speckle-type POZ protein</fullName>
    </submittedName>
</protein>
<dbReference type="Gene3D" id="3.30.710.10">
    <property type="entry name" value="Potassium Channel Kv1.1, Chain A"/>
    <property type="match status" value="1"/>
</dbReference>
<dbReference type="PROSITE" id="PS50097">
    <property type="entry name" value="BTB"/>
    <property type="match status" value="1"/>
</dbReference>
<dbReference type="Proteomes" id="UP001054837">
    <property type="component" value="Unassembled WGS sequence"/>
</dbReference>
<dbReference type="InterPro" id="IPR011333">
    <property type="entry name" value="SKP1/BTB/POZ_sf"/>
</dbReference>
<accession>A0AAV4TEV3</accession>